<evidence type="ECO:0000313" key="3">
    <source>
        <dbReference type="Proteomes" id="UP001589748"/>
    </source>
</evidence>
<dbReference type="InterPro" id="IPR000600">
    <property type="entry name" value="ROK"/>
</dbReference>
<comment type="similarity">
    <text evidence="1">Belongs to the ROK (NagC/XylR) family.</text>
</comment>
<protein>
    <submittedName>
        <fullName evidence="2">ROK family protein</fullName>
    </submittedName>
</protein>
<gene>
    <name evidence="2" type="ORF">ACFFVI_00940</name>
</gene>
<accession>A0ABV5LN99</accession>
<sequence length="317" mass="31443">MSDYVLGIDIGGTKIAAGCISADGEVVLDREVPTDATDALAVTAALHGLVDGVLADAAERGLTVGDAIGIGSAGPVDTRSGTVNPVNIVSLRGFPLTATVADRATERLGRPVRAVVAQDGQCFAAAEQWVGAGVGAASMLGVVVSTGIGGGIVLDGHLLAGKTGNAGFISHVGVELDGLVLPGSGALGVVESYASGPAMVRAALARGWRAGETVDARVLTGDARDGDPLALDVIARGTRALASAFLSVAALFDLEQIVVGGGVASAGDVLFTPLRAAYAELAVYPHLADVAITPARLPRGSGLIGAGRLGWQALEGA</sequence>
<dbReference type="RefSeq" id="WP_380136192.1">
    <property type="nucleotide sequence ID" value="NZ_JBHLUI010000006.1"/>
</dbReference>
<dbReference type="Gene3D" id="3.30.420.40">
    <property type="match status" value="2"/>
</dbReference>
<name>A0ABV5LN99_9ACTN</name>
<keyword evidence="3" id="KW-1185">Reference proteome</keyword>
<evidence type="ECO:0000313" key="2">
    <source>
        <dbReference type="EMBL" id="MFB9375524.1"/>
    </source>
</evidence>
<dbReference type="Pfam" id="PF00480">
    <property type="entry name" value="ROK"/>
    <property type="match status" value="1"/>
</dbReference>
<organism evidence="2 3">
    <name type="scientific">Kineococcus gynurae</name>
    <dbReference type="NCBI Taxonomy" id="452979"/>
    <lineage>
        <taxon>Bacteria</taxon>
        <taxon>Bacillati</taxon>
        <taxon>Actinomycetota</taxon>
        <taxon>Actinomycetes</taxon>
        <taxon>Kineosporiales</taxon>
        <taxon>Kineosporiaceae</taxon>
        <taxon>Kineococcus</taxon>
    </lineage>
</organism>
<reference evidence="2 3" key="1">
    <citation type="submission" date="2024-09" db="EMBL/GenBank/DDBJ databases">
        <authorList>
            <person name="Sun Q."/>
            <person name="Mori K."/>
        </authorList>
    </citation>
    <scope>NUCLEOTIDE SEQUENCE [LARGE SCALE GENOMIC DNA]</scope>
    <source>
        <strain evidence="2 3">TISTR 1856</strain>
    </source>
</reference>
<proteinExistence type="inferred from homology"/>
<dbReference type="PANTHER" id="PTHR18964:SF169">
    <property type="entry name" value="N-ACETYLMANNOSAMINE KINASE"/>
    <property type="match status" value="1"/>
</dbReference>
<dbReference type="PANTHER" id="PTHR18964">
    <property type="entry name" value="ROK (REPRESSOR, ORF, KINASE) FAMILY"/>
    <property type="match status" value="1"/>
</dbReference>
<evidence type="ECO:0000256" key="1">
    <source>
        <dbReference type="ARBA" id="ARBA00006479"/>
    </source>
</evidence>
<dbReference type="InterPro" id="IPR043129">
    <property type="entry name" value="ATPase_NBD"/>
</dbReference>
<dbReference type="Proteomes" id="UP001589748">
    <property type="component" value="Unassembled WGS sequence"/>
</dbReference>
<comment type="caution">
    <text evidence="2">The sequence shown here is derived from an EMBL/GenBank/DDBJ whole genome shotgun (WGS) entry which is preliminary data.</text>
</comment>
<dbReference type="EMBL" id="JBHMDM010000001">
    <property type="protein sequence ID" value="MFB9375524.1"/>
    <property type="molecule type" value="Genomic_DNA"/>
</dbReference>
<dbReference type="SUPFAM" id="SSF53067">
    <property type="entry name" value="Actin-like ATPase domain"/>
    <property type="match status" value="1"/>
</dbReference>